<proteinExistence type="predicted"/>
<dbReference type="InterPro" id="IPR050310">
    <property type="entry name" value="VPS10-sortilin"/>
</dbReference>
<protein>
    <recommendedName>
        <fullName evidence="1">Photosynthesis system II assembly factor Ycf48/Hcf136-like domain-containing protein</fullName>
    </recommendedName>
</protein>
<dbReference type="InterPro" id="IPR015943">
    <property type="entry name" value="WD40/YVTN_repeat-like_dom_sf"/>
</dbReference>
<dbReference type="Gene3D" id="2.130.10.10">
    <property type="entry name" value="YVTN repeat-like/Quinoprotein amine dehydrogenase"/>
    <property type="match status" value="3"/>
</dbReference>
<evidence type="ECO:0000259" key="1">
    <source>
        <dbReference type="Pfam" id="PF14870"/>
    </source>
</evidence>
<dbReference type="PATRIC" id="fig|1429438.4.peg.2132"/>
<name>W4LRF9_ENTF1</name>
<keyword evidence="3" id="KW-1185">Reference proteome</keyword>
<evidence type="ECO:0000313" key="3">
    <source>
        <dbReference type="Proteomes" id="UP000019141"/>
    </source>
</evidence>
<dbReference type="CDD" id="cd15482">
    <property type="entry name" value="Sialidase_non-viral"/>
    <property type="match status" value="1"/>
</dbReference>
<gene>
    <name evidence="2" type="ORF">ETSY1_10450</name>
</gene>
<reference evidence="2 3" key="1">
    <citation type="journal article" date="2014" name="Nature">
        <title>An environmental bacterial taxon with a large and distinct metabolic repertoire.</title>
        <authorList>
            <person name="Wilson M.C."/>
            <person name="Mori T."/>
            <person name="Ruckert C."/>
            <person name="Uria A.R."/>
            <person name="Helf M.J."/>
            <person name="Takada K."/>
            <person name="Gernert C."/>
            <person name="Steffens U.A."/>
            <person name="Heycke N."/>
            <person name="Schmitt S."/>
            <person name="Rinke C."/>
            <person name="Helfrich E.J."/>
            <person name="Brachmann A.O."/>
            <person name="Gurgui C."/>
            <person name="Wakimoto T."/>
            <person name="Kracht M."/>
            <person name="Crusemann M."/>
            <person name="Hentschel U."/>
            <person name="Abe I."/>
            <person name="Matsunaga S."/>
            <person name="Kalinowski J."/>
            <person name="Takeyama H."/>
            <person name="Piel J."/>
        </authorList>
    </citation>
    <scope>NUCLEOTIDE SEQUENCE [LARGE SCALE GENOMIC DNA]</scope>
    <source>
        <strain evidence="3">TSY1</strain>
    </source>
</reference>
<evidence type="ECO:0000313" key="2">
    <source>
        <dbReference type="EMBL" id="ETX00649.1"/>
    </source>
</evidence>
<accession>W4LRF9</accession>
<dbReference type="Proteomes" id="UP000019141">
    <property type="component" value="Unassembled WGS sequence"/>
</dbReference>
<dbReference type="PANTHER" id="PTHR12106">
    <property type="entry name" value="SORTILIN RELATED"/>
    <property type="match status" value="1"/>
</dbReference>
<dbReference type="PANTHER" id="PTHR12106:SF27">
    <property type="entry name" value="SORTILIN-RELATED RECEPTOR"/>
    <property type="match status" value="1"/>
</dbReference>
<comment type="caution">
    <text evidence="2">The sequence shown here is derived from an EMBL/GenBank/DDBJ whole genome shotgun (WGS) entry which is preliminary data.</text>
</comment>
<organism evidence="2 3">
    <name type="scientific">Entotheonella factor</name>
    <dbReference type="NCBI Taxonomy" id="1429438"/>
    <lineage>
        <taxon>Bacteria</taxon>
        <taxon>Pseudomonadati</taxon>
        <taxon>Nitrospinota/Tectimicrobiota group</taxon>
        <taxon>Candidatus Tectimicrobiota</taxon>
        <taxon>Candidatus Entotheonellia</taxon>
        <taxon>Candidatus Entotheonellales</taxon>
        <taxon>Candidatus Entotheonellaceae</taxon>
        <taxon>Candidatus Entotheonella</taxon>
    </lineage>
</organism>
<dbReference type="EMBL" id="AZHW01000318">
    <property type="protein sequence ID" value="ETX00649.1"/>
    <property type="molecule type" value="Genomic_DNA"/>
</dbReference>
<dbReference type="AlphaFoldDB" id="W4LRF9"/>
<dbReference type="InterPro" id="IPR028203">
    <property type="entry name" value="PSII_CF48-like_dom"/>
</dbReference>
<sequence length="727" mass="80746">GYASQEIFVIVQKELRKSADGGTTWQRLAKGLDYNHLLQHVVTSPSYHADHTLFLSTKGSGIYRSTDRGWSWTKVNNGLEQLSIGLLAISPQHASDRTVLAAGMAGGLYKSENSGETWRRIYDRDIIVTAIHFASHSEMGEILIGDHRGKLYRSTDRGETWHFEVHLKKSGGITAIVNPQPLASERVVLCGTKRRGVVKIIANSATPVEVNHGILDQYITSLALSPAYANDFTLFATTWFDGVYHTTDNGRNWQKMSRGLTADPQAQLLNLPHFTALHPSSNFANDRTVFLAGFDGLFKLTDAAAAWTSLEADALGRIEGLAISPDYHTDHTLAFSTYRLGAFLSRDGGQTWRAANKGLATRLSDITFSPQYPSDRTVFAASTDFFYKSTVQATSWERIELPSRDWKSMVEGAKNRLFKADSSRSRAVVQVRSAPPRAVNQHVHTAGVWDLSGVIDLFRRGWRGLGHRITLLVHLVIKPWTVRARDIMVSPNFAADQTVFVSTANNRVFRSIDGGRTWSVIWRGKKKQLMALALSPDFATDRTVFLSTSADGVHKSMDRGDTWQRVRRAPKRGTKGLRIAISPDYANDQTLWISNAEGLLQTTDGGQSWSVPDYPYRDQHSPIAAIAISPDYATDGILLVSVKGRGLFQYDRKQQAFTPTGTNLIDRNVVLNDIVFSPTFALDHTIYGASEETLVRSTDDGKTWRVVKTPTHPETVSRQETASVKQP</sequence>
<feature type="domain" description="Photosynthesis system II assembly factor Ycf48/Hcf136-like" evidence="1">
    <location>
        <begin position="11"/>
        <end position="256"/>
    </location>
</feature>
<dbReference type="Pfam" id="PF14870">
    <property type="entry name" value="PSII_BNR"/>
    <property type="match status" value="1"/>
</dbReference>
<dbReference type="SUPFAM" id="SSF110296">
    <property type="entry name" value="Oligoxyloglucan reducing end-specific cellobiohydrolase"/>
    <property type="match status" value="3"/>
</dbReference>
<dbReference type="HOGENOM" id="CLU_380623_0_0_7"/>
<feature type="non-terminal residue" evidence="2">
    <location>
        <position position="1"/>
    </location>
</feature>